<evidence type="ECO:0000313" key="1">
    <source>
        <dbReference type="EMBL" id="MDQ0226598.1"/>
    </source>
</evidence>
<evidence type="ECO:0000313" key="2">
    <source>
        <dbReference type="Proteomes" id="UP001232245"/>
    </source>
</evidence>
<proteinExistence type="predicted"/>
<evidence type="ECO:0008006" key="3">
    <source>
        <dbReference type="Google" id="ProtNLM"/>
    </source>
</evidence>
<sequence length="340" mass="39525">MDITQLSHRFKRFAVYECHGSSDLYEFLSHKIANDCELLELCLNAKAGQPVPNLFLSAVHFLLLSGKNHSLKEYYQSIVEHPQKPEESFEHFKDFCRLYREDIISLISRKLVQTNEVRRCAYLYPSFCYIDEMVKKPLALIEIGTSAGLQLLWDQYKYSYGSDEIYGNNQSTVHIQSEIIGEKRPLLLKNSPPVAFSRGIDLHISDLGDEEDFMWLKSLIWPEHQGRRELFEKAAELLNRNDSSLIEGDGISLLTNITEQAPDDAVICIFHTHVANQLEEDVKLTLINQIKKIGKTRDVFHLYNNMWDRYLHLDFMLNGIETQQIIAETDGHGRWFKWLL</sequence>
<dbReference type="RefSeq" id="WP_174879971.1">
    <property type="nucleotide sequence ID" value="NZ_CADEPK010000082.1"/>
</dbReference>
<dbReference type="PIRSF" id="PIRSF012608">
    <property type="entry name" value="UCP012608"/>
    <property type="match status" value="1"/>
</dbReference>
<protein>
    <recommendedName>
        <fullName evidence="3">DUF2332 domain-containing protein</fullName>
    </recommendedName>
</protein>
<keyword evidence="2" id="KW-1185">Reference proteome</keyword>
<name>A0ABT9Z2V8_9BACI</name>
<dbReference type="EMBL" id="JAUSTZ010000005">
    <property type="protein sequence ID" value="MDQ0226598.1"/>
    <property type="molecule type" value="Genomic_DNA"/>
</dbReference>
<dbReference type="InterPro" id="IPR011200">
    <property type="entry name" value="UCP012608"/>
</dbReference>
<comment type="caution">
    <text evidence="1">The sequence shown here is derived from an EMBL/GenBank/DDBJ whole genome shotgun (WGS) entry which is preliminary data.</text>
</comment>
<accession>A0ABT9Z2V8</accession>
<reference evidence="1 2" key="1">
    <citation type="submission" date="2023-07" db="EMBL/GenBank/DDBJ databases">
        <title>Genomic Encyclopedia of Type Strains, Phase IV (KMG-IV): sequencing the most valuable type-strain genomes for metagenomic binning, comparative biology and taxonomic classification.</title>
        <authorList>
            <person name="Goeker M."/>
        </authorList>
    </citation>
    <scope>NUCLEOTIDE SEQUENCE [LARGE SCALE GENOMIC DNA]</scope>
    <source>
        <strain evidence="1 2">DSM 17723</strain>
    </source>
</reference>
<gene>
    <name evidence="1" type="ORF">J2S02_002943</name>
</gene>
<organism evidence="1 2">
    <name type="scientific">Metabacillus niabensis</name>
    <dbReference type="NCBI Taxonomy" id="324854"/>
    <lineage>
        <taxon>Bacteria</taxon>
        <taxon>Bacillati</taxon>
        <taxon>Bacillota</taxon>
        <taxon>Bacilli</taxon>
        <taxon>Bacillales</taxon>
        <taxon>Bacillaceae</taxon>
        <taxon>Metabacillus</taxon>
    </lineage>
</organism>
<dbReference type="Proteomes" id="UP001232245">
    <property type="component" value="Unassembled WGS sequence"/>
</dbReference>
<dbReference type="Pfam" id="PF10094">
    <property type="entry name" value="DUF2332"/>
    <property type="match status" value="1"/>
</dbReference>